<feature type="domain" description="Helicase ATP-binding" evidence="2">
    <location>
        <begin position="341"/>
        <end position="510"/>
    </location>
</feature>
<dbReference type="Pfam" id="PF00176">
    <property type="entry name" value="SNF2-rel_dom"/>
    <property type="match status" value="2"/>
</dbReference>
<protein>
    <submittedName>
        <fullName evidence="4">Helicase ATP-binding domain-containing protein</fullName>
    </submittedName>
</protein>
<reference evidence="4" key="1">
    <citation type="submission" date="2016-11" db="UniProtKB">
        <authorList>
            <consortium name="WormBaseParasite"/>
        </authorList>
    </citation>
    <scope>IDENTIFICATION</scope>
</reference>
<dbReference type="GO" id="GO:0005524">
    <property type="term" value="F:ATP binding"/>
    <property type="evidence" value="ECO:0007669"/>
    <property type="project" value="InterPro"/>
</dbReference>
<sequence>MSSCKFGDEGKSRVAHRATPVSTELLQSLEHKRLALAKVCLFNVLNCSNNIILKFGLNGRIFYRPVAKSIEFRPISRETPILKIKIAGQDTITAKGKEKTLSDSSEEEQWLCKPRFNGTVKAPMKTRVSDSPIKKYPRKKIILSDESEDEAENAPSASTLKKVAKSAAKHARKNKGVSSDEDEWDDDCAAENDGSNHSENTPSDDSDAEERRSHRRCEKEDDVSRKCREFFNAATQAQLLATPRVTEKIALCIINKRPFESFMKLETAISEVARGKQALEAYMEHLENRDVLEKILDDCKDHADAVAQDFEQCTQNKFQPSLLTNGCNLHEYQQIGLNWLIMMYKKGFNCILGDEMGLGKTIQVIAFLAYLKEKNVRGPHLVVVPSSTVENWMGEITKWCQHIKLLTYYGSQEERKQLRHMAKKKKETIDVVLTTYNMISSKHDDKKFFKNFSMNYVIYDEGHMLKNCGTERYRNLMKVKNGPALEAGSAAMYQKDRIEQAKLILQPYILRRLKVQVLGHLPEKLEEVIEVDMLDKQRDNYEKVLDSVRGDDGDPNNAYGALVKLRQAANHPLLRRIQFNDVLVDKLAKTLCAKILTKLYI</sequence>
<dbReference type="InterPro" id="IPR014001">
    <property type="entry name" value="Helicase_ATP-bd"/>
</dbReference>
<keyword evidence="3" id="KW-1185">Reference proteome</keyword>
<feature type="compositionally biased region" description="Acidic residues" evidence="1">
    <location>
        <begin position="179"/>
        <end position="190"/>
    </location>
</feature>
<dbReference type="InterPro" id="IPR000330">
    <property type="entry name" value="SNF2_N"/>
</dbReference>
<proteinExistence type="predicted"/>
<name>A0A1I7XSL1_HETBA</name>
<evidence type="ECO:0000259" key="2">
    <source>
        <dbReference type="PROSITE" id="PS51192"/>
    </source>
</evidence>
<evidence type="ECO:0000313" key="3">
    <source>
        <dbReference type="Proteomes" id="UP000095283"/>
    </source>
</evidence>
<feature type="compositionally biased region" description="Basic residues" evidence="1">
    <location>
        <begin position="162"/>
        <end position="175"/>
    </location>
</feature>
<feature type="region of interest" description="Disordered" evidence="1">
    <location>
        <begin position="146"/>
        <end position="219"/>
    </location>
</feature>
<evidence type="ECO:0000256" key="1">
    <source>
        <dbReference type="SAM" id="MobiDB-lite"/>
    </source>
</evidence>
<dbReference type="Proteomes" id="UP000095283">
    <property type="component" value="Unplaced"/>
</dbReference>
<dbReference type="PROSITE" id="PS51192">
    <property type="entry name" value="HELICASE_ATP_BIND_1"/>
    <property type="match status" value="1"/>
</dbReference>
<dbReference type="PANTHER" id="PTHR10799">
    <property type="entry name" value="SNF2/RAD54 HELICASE FAMILY"/>
    <property type="match status" value="1"/>
</dbReference>
<dbReference type="InterPro" id="IPR027417">
    <property type="entry name" value="P-loop_NTPase"/>
</dbReference>
<feature type="compositionally biased region" description="Basic and acidic residues" evidence="1">
    <location>
        <begin position="209"/>
        <end position="219"/>
    </location>
</feature>
<dbReference type="SUPFAM" id="SSF52540">
    <property type="entry name" value="P-loop containing nucleoside triphosphate hydrolases"/>
    <property type="match status" value="1"/>
</dbReference>
<dbReference type="AlphaFoldDB" id="A0A1I7XSL1"/>
<dbReference type="WBParaSite" id="Hba_20810">
    <property type="protein sequence ID" value="Hba_20810"/>
    <property type="gene ID" value="Hba_20810"/>
</dbReference>
<dbReference type="Gene3D" id="3.40.50.10810">
    <property type="entry name" value="Tandem AAA-ATPase domain"/>
    <property type="match status" value="2"/>
</dbReference>
<dbReference type="InterPro" id="IPR038718">
    <property type="entry name" value="SNF2-like_sf"/>
</dbReference>
<evidence type="ECO:0000313" key="4">
    <source>
        <dbReference type="WBParaSite" id="Hba_20810"/>
    </source>
</evidence>
<organism evidence="3 4">
    <name type="scientific">Heterorhabditis bacteriophora</name>
    <name type="common">Entomopathogenic nematode worm</name>
    <dbReference type="NCBI Taxonomy" id="37862"/>
    <lineage>
        <taxon>Eukaryota</taxon>
        <taxon>Metazoa</taxon>
        <taxon>Ecdysozoa</taxon>
        <taxon>Nematoda</taxon>
        <taxon>Chromadorea</taxon>
        <taxon>Rhabditida</taxon>
        <taxon>Rhabditina</taxon>
        <taxon>Rhabditomorpha</taxon>
        <taxon>Strongyloidea</taxon>
        <taxon>Heterorhabditidae</taxon>
        <taxon>Heterorhabditis</taxon>
    </lineage>
</organism>
<dbReference type="Gene3D" id="3.40.50.300">
    <property type="entry name" value="P-loop containing nucleotide triphosphate hydrolases"/>
    <property type="match status" value="1"/>
</dbReference>
<dbReference type="SMART" id="SM00487">
    <property type="entry name" value="DEXDc"/>
    <property type="match status" value="1"/>
</dbReference>
<accession>A0A1I7XSL1</accession>